<protein>
    <submittedName>
        <fullName evidence="1">Secreted protein</fullName>
    </submittedName>
</protein>
<proteinExistence type="predicted"/>
<reference evidence="1" key="1">
    <citation type="submission" date="2010-07" db="EMBL/GenBank/DDBJ databases">
        <authorList>
            <consortium name="CONSOLIDER consortium CSD2007-00005"/>
            <person name="Guazzaroni M.-E."/>
            <person name="Richter M."/>
            <person name="Garcia-Salamanca A."/>
            <person name="Yarza P."/>
            <person name="Ferrer M."/>
        </authorList>
    </citation>
    <scope>NUCLEOTIDE SEQUENCE</scope>
</reference>
<dbReference type="EMBL" id="ADZX01000597">
    <property type="protein sequence ID" value="EFK95986.1"/>
    <property type="molecule type" value="Genomic_DNA"/>
</dbReference>
<dbReference type="AlphaFoldDB" id="D9PKD0"/>
<accession>D9PKD0</accession>
<comment type="caution">
    <text evidence="1">The sequence shown here is derived from an EMBL/GenBank/DDBJ whole genome shotgun (WGS) entry which is preliminary data.</text>
</comment>
<gene>
    <name evidence="1" type="ORF">LDC_1995</name>
</gene>
<evidence type="ECO:0000313" key="1">
    <source>
        <dbReference type="EMBL" id="EFK95986.1"/>
    </source>
</evidence>
<name>D9PKD0_9ZZZZ</name>
<reference evidence="1" key="2">
    <citation type="journal article" date="2011" name="Microb. Ecol.">
        <title>Taxonomic and Functional Metagenomic Profiling of the Microbial Community in the Anoxic Sediment of a Sub-saline Shallow Lake (Laguna de Carrizo, Central Spain).</title>
        <authorList>
            <person name="Ferrer M."/>
            <person name="Guazzaroni M.E."/>
            <person name="Richter M."/>
            <person name="Garcia-Salamanca A."/>
            <person name="Yarza P."/>
            <person name="Suarez-Suarez A."/>
            <person name="Solano J."/>
            <person name="Alcaide M."/>
            <person name="van Dillewijn P."/>
            <person name="Molina-Henares M.A."/>
            <person name="Lopez-Cortes N."/>
            <person name="Al-Ramahi Y."/>
            <person name="Guerrero C."/>
            <person name="Acosta A."/>
            <person name="de Eugenio L.I."/>
            <person name="Martinez V."/>
            <person name="Marques S."/>
            <person name="Rojo F."/>
            <person name="Santero E."/>
            <person name="Genilloud O."/>
            <person name="Perez-Perez J."/>
            <person name="Rossello-Mora R."/>
            <person name="Ramos J.L."/>
        </authorList>
    </citation>
    <scope>NUCLEOTIDE SEQUENCE</scope>
</reference>
<sequence length="60" mass="6588">MFKNIIITIFLFLASMTNVLAKIDPKNIIPTDNNLVADSASSNSFMILLTSLKGIIFTLV</sequence>
<organism evidence="1">
    <name type="scientific">sediment metagenome</name>
    <dbReference type="NCBI Taxonomy" id="749907"/>
    <lineage>
        <taxon>unclassified sequences</taxon>
        <taxon>metagenomes</taxon>
        <taxon>ecological metagenomes</taxon>
    </lineage>
</organism>